<sequence length="93" mass="10452">MENSRTKQASLQADYCGYFISSTAQQNESGAWVPRVEVTLRGRPITLSPECPNLAQPTGEEAVRKALAWARHRIDGRELPVSDNRNRLLSKKQ</sequence>
<evidence type="ECO:0000313" key="2">
    <source>
        <dbReference type="EMBL" id="WOD18585.1"/>
    </source>
</evidence>
<organism evidence="2 3">
    <name type="scientific">Paraburkholderia kirstenboschensis</name>
    <dbReference type="NCBI Taxonomy" id="1245436"/>
    <lineage>
        <taxon>Bacteria</taxon>
        <taxon>Pseudomonadati</taxon>
        <taxon>Pseudomonadota</taxon>
        <taxon>Betaproteobacteria</taxon>
        <taxon>Burkholderiales</taxon>
        <taxon>Burkholderiaceae</taxon>
        <taxon>Paraburkholderia</taxon>
    </lineage>
</organism>
<keyword evidence="3" id="KW-1185">Reference proteome</keyword>
<accession>A0ABZ0ENS2</accession>
<dbReference type="Proteomes" id="UP001302652">
    <property type="component" value="Chromosome 1"/>
</dbReference>
<proteinExistence type="predicted"/>
<dbReference type="RefSeq" id="WP_317020849.1">
    <property type="nucleotide sequence ID" value="NZ_CP136513.1"/>
</dbReference>
<reference evidence="2 3" key="1">
    <citation type="submission" date="2023-10" db="EMBL/GenBank/DDBJ databases">
        <title>Surface-active antibiotics is a multifunctional adaptation for post-fire microbes.</title>
        <authorList>
            <person name="Liu M.D."/>
            <person name="Du Y."/>
            <person name="Koupaei S.K."/>
            <person name="Kim N.R."/>
            <person name="Zhang W."/>
            <person name="Traxler M.F."/>
        </authorList>
    </citation>
    <scope>NUCLEOTIDE SEQUENCE [LARGE SCALE GENOMIC DNA]</scope>
    <source>
        <strain evidence="2 3">F3</strain>
    </source>
</reference>
<name>A0ABZ0ENS2_9BURK</name>
<evidence type="ECO:0000313" key="3">
    <source>
        <dbReference type="Proteomes" id="UP001302652"/>
    </source>
</evidence>
<gene>
    <name evidence="2" type="ORF">RW095_38330</name>
</gene>
<dbReference type="InterPro" id="IPR046696">
    <property type="entry name" value="DUF6566"/>
</dbReference>
<feature type="domain" description="DUF6566" evidence="1">
    <location>
        <begin position="13"/>
        <end position="77"/>
    </location>
</feature>
<evidence type="ECO:0000259" key="1">
    <source>
        <dbReference type="Pfam" id="PF20204"/>
    </source>
</evidence>
<protein>
    <submittedName>
        <fullName evidence="2">DUF6566 family protein</fullName>
    </submittedName>
</protein>
<dbReference type="Pfam" id="PF20204">
    <property type="entry name" value="DUF6566"/>
    <property type="match status" value="1"/>
</dbReference>
<dbReference type="EMBL" id="CP136513">
    <property type="protein sequence ID" value="WOD18585.1"/>
    <property type="molecule type" value="Genomic_DNA"/>
</dbReference>